<evidence type="ECO:0000313" key="1">
    <source>
        <dbReference type="EMBL" id="KAH9700299.1"/>
    </source>
</evidence>
<gene>
    <name evidence="1" type="ORF">KPL71_024640</name>
</gene>
<evidence type="ECO:0000313" key="2">
    <source>
        <dbReference type="Proteomes" id="UP000829398"/>
    </source>
</evidence>
<sequence>MSENLQSQSTSLGNNLWQVIFGVAIWRLWFWQNRFIFTKDYWESNTIAVDIKVRAAEIQRCNSFLSATDSNRIEKWIRWIAPTWPWVKLNTDGAMKPSGHAGAGGLIRDYRGVWQIGYSANLGACSVTSAELWGLFHGLSIAWLYGHRRVIVEVDSKCILQLFSHRHHDTGSIADPLSEGPHQCHGGSKPKSRTSFSSTKLTLLYAPRLTYMASNPTATQLTAAPAKRTGLVRCIAIVLLALIVLAGIVVLIIWLVVKPKRPVYTIEDGSVHDFNVNNNHLNSTFGFVIRAHNPNGRASIYYDSIEVSVAYDDQNVAFSTLVPFHQPTRNVTRLDAKLLAQNVAISSSIAKDLKLEKTSGEIELAVRFKAKIRFRVGAWKSNHRTLRVVCDPVMLHFSSSKSFQRTYCDIDL</sequence>
<proteinExistence type="predicted"/>
<protein>
    <submittedName>
        <fullName evidence="1">LEA 2 domain-containing protein</fullName>
    </submittedName>
</protein>
<comment type="caution">
    <text evidence="1">The sequence shown here is derived from an EMBL/GenBank/DDBJ whole genome shotgun (WGS) entry which is preliminary data.</text>
</comment>
<dbReference type="EMBL" id="CM039177">
    <property type="protein sequence ID" value="KAH9700299.1"/>
    <property type="molecule type" value="Genomic_DNA"/>
</dbReference>
<name>A0ACB8IT69_CITSI</name>
<reference evidence="2" key="1">
    <citation type="journal article" date="2023" name="Hortic. Res.">
        <title>A chromosome-level phased genome enabling allele-level studies in sweet orange: a case study on citrus Huanglongbing tolerance.</title>
        <authorList>
            <person name="Wu B."/>
            <person name="Yu Q."/>
            <person name="Deng Z."/>
            <person name="Duan Y."/>
            <person name="Luo F."/>
            <person name="Gmitter F. Jr."/>
        </authorList>
    </citation>
    <scope>NUCLEOTIDE SEQUENCE [LARGE SCALE GENOMIC DNA]</scope>
    <source>
        <strain evidence="2">cv. Valencia</strain>
    </source>
</reference>
<organism evidence="1 2">
    <name type="scientific">Citrus sinensis</name>
    <name type="common">Sweet orange</name>
    <name type="synonym">Citrus aurantium var. sinensis</name>
    <dbReference type="NCBI Taxonomy" id="2711"/>
    <lineage>
        <taxon>Eukaryota</taxon>
        <taxon>Viridiplantae</taxon>
        <taxon>Streptophyta</taxon>
        <taxon>Embryophyta</taxon>
        <taxon>Tracheophyta</taxon>
        <taxon>Spermatophyta</taxon>
        <taxon>Magnoliopsida</taxon>
        <taxon>eudicotyledons</taxon>
        <taxon>Gunneridae</taxon>
        <taxon>Pentapetalae</taxon>
        <taxon>rosids</taxon>
        <taxon>malvids</taxon>
        <taxon>Sapindales</taxon>
        <taxon>Rutaceae</taxon>
        <taxon>Aurantioideae</taxon>
        <taxon>Citrus</taxon>
    </lineage>
</organism>
<dbReference type="Proteomes" id="UP000829398">
    <property type="component" value="Chromosome 8"/>
</dbReference>
<accession>A0ACB8IT69</accession>
<keyword evidence="2" id="KW-1185">Reference proteome</keyword>